<evidence type="ECO:0000256" key="1">
    <source>
        <dbReference type="SAM" id="MobiDB-lite"/>
    </source>
</evidence>
<feature type="region of interest" description="Disordered" evidence="1">
    <location>
        <begin position="171"/>
        <end position="198"/>
    </location>
</feature>
<evidence type="ECO:0000313" key="2">
    <source>
        <dbReference type="EMBL" id="KAK4186113.1"/>
    </source>
</evidence>
<feature type="compositionally biased region" description="Low complexity" evidence="1">
    <location>
        <begin position="7"/>
        <end position="18"/>
    </location>
</feature>
<gene>
    <name evidence="2" type="ORF">QBC35DRAFT_283932</name>
</gene>
<comment type="caution">
    <text evidence="2">The sequence shown here is derived from an EMBL/GenBank/DDBJ whole genome shotgun (WGS) entry which is preliminary data.</text>
</comment>
<dbReference type="EMBL" id="MU864431">
    <property type="protein sequence ID" value="KAK4186113.1"/>
    <property type="molecule type" value="Genomic_DNA"/>
</dbReference>
<feature type="region of interest" description="Disordered" evidence="1">
    <location>
        <begin position="1"/>
        <end position="68"/>
    </location>
</feature>
<keyword evidence="3" id="KW-1185">Reference proteome</keyword>
<organism evidence="2 3">
    <name type="scientific">Podospora australis</name>
    <dbReference type="NCBI Taxonomy" id="1536484"/>
    <lineage>
        <taxon>Eukaryota</taxon>
        <taxon>Fungi</taxon>
        <taxon>Dikarya</taxon>
        <taxon>Ascomycota</taxon>
        <taxon>Pezizomycotina</taxon>
        <taxon>Sordariomycetes</taxon>
        <taxon>Sordariomycetidae</taxon>
        <taxon>Sordariales</taxon>
        <taxon>Podosporaceae</taxon>
        <taxon>Podospora</taxon>
    </lineage>
</organism>
<dbReference type="Proteomes" id="UP001302126">
    <property type="component" value="Unassembled WGS sequence"/>
</dbReference>
<sequence length="239" mass="26365">MLGFSWTARGRARGSSRGTGTGVEENTQQNGEGSVRPVALLSARCVRNDSSTGESPSNRQGMNGWNQKHKGRPSLVFTFAFNSPLSHPRHRASCPSFSSFTQTTPSRALRIVFHSSFPIIQLPLPFGPLVPETFIAKNQQPGASIQVTLSDDNTHCATYCSAVANKNDKQTIPPTHCHQDHKKAPPSGKPSIGKAPRARRAALRDYLKNLLLDRTFSTPSRNDRTRQTIHNKPIRHHQL</sequence>
<reference evidence="2" key="2">
    <citation type="submission" date="2023-05" db="EMBL/GenBank/DDBJ databases">
        <authorList>
            <consortium name="Lawrence Berkeley National Laboratory"/>
            <person name="Steindorff A."/>
            <person name="Hensen N."/>
            <person name="Bonometti L."/>
            <person name="Westerberg I."/>
            <person name="Brannstrom I.O."/>
            <person name="Guillou S."/>
            <person name="Cros-Aarteil S."/>
            <person name="Calhoun S."/>
            <person name="Haridas S."/>
            <person name="Kuo A."/>
            <person name="Mondo S."/>
            <person name="Pangilinan J."/>
            <person name="Riley R."/>
            <person name="Labutti K."/>
            <person name="Andreopoulos B."/>
            <person name="Lipzen A."/>
            <person name="Chen C."/>
            <person name="Yanf M."/>
            <person name="Daum C."/>
            <person name="Ng V."/>
            <person name="Clum A."/>
            <person name="Ohm R."/>
            <person name="Martin F."/>
            <person name="Silar P."/>
            <person name="Natvig D."/>
            <person name="Lalanne C."/>
            <person name="Gautier V."/>
            <person name="Ament-Velasquez S.L."/>
            <person name="Kruys A."/>
            <person name="Hutchinson M.I."/>
            <person name="Powell A.J."/>
            <person name="Barry K."/>
            <person name="Miller A.N."/>
            <person name="Grigoriev I.V."/>
            <person name="Debuchy R."/>
            <person name="Gladieux P."/>
            <person name="Thoren M.H."/>
            <person name="Johannesson H."/>
        </authorList>
    </citation>
    <scope>NUCLEOTIDE SEQUENCE</scope>
    <source>
        <strain evidence="2">PSN309</strain>
    </source>
</reference>
<accession>A0AAN7AG96</accession>
<feature type="compositionally biased region" description="Basic residues" evidence="1">
    <location>
        <begin position="227"/>
        <end position="239"/>
    </location>
</feature>
<feature type="compositionally biased region" description="Polar residues" evidence="1">
    <location>
        <begin position="48"/>
        <end position="66"/>
    </location>
</feature>
<feature type="region of interest" description="Disordered" evidence="1">
    <location>
        <begin position="217"/>
        <end position="239"/>
    </location>
</feature>
<name>A0AAN7AG96_9PEZI</name>
<evidence type="ECO:0000313" key="3">
    <source>
        <dbReference type="Proteomes" id="UP001302126"/>
    </source>
</evidence>
<dbReference type="AlphaFoldDB" id="A0AAN7AG96"/>
<reference evidence="2" key="1">
    <citation type="journal article" date="2023" name="Mol. Phylogenet. Evol.">
        <title>Genome-scale phylogeny and comparative genomics of the fungal order Sordariales.</title>
        <authorList>
            <person name="Hensen N."/>
            <person name="Bonometti L."/>
            <person name="Westerberg I."/>
            <person name="Brannstrom I.O."/>
            <person name="Guillou S."/>
            <person name="Cros-Aarteil S."/>
            <person name="Calhoun S."/>
            <person name="Haridas S."/>
            <person name="Kuo A."/>
            <person name="Mondo S."/>
            <person name="Pangilinan J."/>
            <person name="Riley R."/>
            <person name="LaButti K."/>
            <person name="Andreopoulos B."/>
            <person name="Lipzen A."/>
            <person name="Chen C."/>
            <person name="Yan M."/>
            <person name="Daum C."/>
            <person name="Ng V."/>
            <person name="Clum A."/>
            <person name="Steindorff A."/>
            <person name="Ohm R.A."/>
            <person name="Martin F."/>
            <person name="Silar P."/>
            <person name="Natvig D.O."/>
            <person name="Lalanne C."/>
            <person name="Gautier V."/>
            <person name="Ament-Velasquez S.L."/>
            <person name="Kruys A."/>
            <person name="Hutchinson M.I."/>
            <person name="Powell A.J."/>
            <person name="Barry K."/>
            <person name="Miller A.N."/>
            <person name="Grigoriev I.V."/>
            <person name="Debuchy R."/>
            <person name="Gladieux P."/>
            <person name="Hiltunen Thoren M."/>
            <person name="Johannesson H."/>
        </authorList>
    </citation>
    <scope>NUCLEOTIDE SEQUENCE</scope>
    <source>
        <strain evidence="2">PSN309</strain>
    </source>
</reference>
<protein>
    <submittedName>
        <fullName evidence="2">Uncharacterized protein</fullName>
    </submittedName>
</protein>
<proteinExistence type="predicted"/>